<keyword evidence="1" id="KW-0732">Signal</keyword>
<protein>
    <submittedName>
        <fullName evidence="2">Uncharacterized protein</fullName>
    </submittedName>
</protein>
<dbReference type="Proteomes" id="UP000078543">
    <property type="component" value="Unassembled WGS sequence"/>
</dbReference>
<sequence>MRLLVLITLFGFLPLATAHADSVVAACPSEWTFGTQKQRLLWANTWADDGAIDNSHGDDPVESPGRAIIRIDMAKVTQRPLFLYCRYKEMRGFNLAVSIPEGVKTCLVEWQGTEWDAREKVNRHYVRTLRAECRGTAHGEPSRVYPAEIPAPTSDIEGLRLRRSAEELKALVLSRGGTWTQWAEGAPADISFGEIKLRVGFSLSTGLSRKIILYGPPWPPRDPGFYASIIQRFGFPDTPYGDRCSRIWNAIGARKHIQVEWYRPCNTDSASAPQEMRLVDMADPQSMKDRK</sequence>
<feature type="chain" id="PRO_5008092071" evidence="1">
    <location>
        <begin position="21"/>
        <end position="291"/>
    </location>
</feature>
<evidence type="ECO:0000313" key="2">
    <source>
        <dbReference type="EMBL" id="OAN50030.1"/>
    </source>
</evidence>
<accession>A0A178MMN2</accession>
<organism evidence="2 3">
    <name type="scientific">Magnetospirillum moscoviense</name>
    <dbReference type="NCBI Taxonomy" id="1437059"/>
    <lineage>
        <taxon>Bacteria</taxon>
        <taxon>Pseudomonadati</taxon>
        <taxon>Pseudomonadota</taxon>
        <taxon>Alphaproteobacteria</taxon>
        <taxon>Rhodospirillales</taxon>
        <taxon>Rhodospirillaceae</taxon>
        <taxon>Magnetospirillum</taxon>
    </lineage>
</organism>
<dbReference type="EMBL" id="LWQU01000141">
    <property type="protein sequence ID" value="OAN50030.1"/>
    <property type="molecule type" value="Genomic_DNA"/>
</dbReference>
<gene>
    <name evidence="2" type="ORF">A6A05_02115</name>
</gene>
<proteinExistence type="predicted"/>
<dbReference type="RefSeq" id="WP_068500741.1">
    <property type="nucleotide sequence ID" value="NZ_LWQU01000141.1"/>
</dbReference>
<name>A0A178MMN2_9PROT</name>
<dbReference type="STRING" id="1437059.A6A05_02115"/>
<feature type="signal peptide" evidence="1">
    <location>
        <begin position="1"/>
        <end position="20"/>
    </location>
</feature>
<keyword evidence="3" id="KW-1185">Reference proteome</keyword>
<comment type="caution">
    <text evidence="2">The sequence shown here is derived from an EMBL/GenBank/DDBJ whole genome shotgun (WGS) entry which is preliminary data.</text>
</comment>
<evidence type="ECO:0000313" key="3">
    <source>
        <dbReference type="Proteomes" id="UP000078543"/>
    </source>
</evidence>
<evidence type="ECO:0000256" key="1">
    <source>
        <dbReference type="SAM" id="SignalP"/>
    </source>
</evidence>
<reference evidence="2 3" key="1">
    <citation type="submission" date="2016-04" db="EMBL/GenBank/DDBJ databases">
        <title>Draft genome sequence of freshwater magnetotactic bacteria Magnetospirillum marisnigri SP-1 and Magnetospirillum moscoviense BB-1.</title>
        <authorList>
            <person name="Koziaeva V."/>
            <person name="Dziuba M.V."/>
            <person name="Ivanov T.M."/>
            <person name="Kuznetsov B."/>
            <person name="Grouzdev D.S."/>
        </authorList>
    </citation>
    <scope>NUCLEOTIDE SEQUENCE [LARGE SCALE GENOMIC DNA]</scope>
    <source>
        <strain evidence="2 3">BB-1</strain>
    </source>
</reference>
<dbReference type="AlphaFoldDB" id="A0A178MMN2"/>